<dbReference type="PaxDb" id="2850-Phatr31693"/>
<dbReference type="AlphaFoldDB" id="B7FP29"/>
<name>B7FP29_PHATC</name>
<dbReference type="GeneID" id="7196005"/>
<evidence type="ECO:0000313" key="1">
    <source>
        <dbReference type="EMBL" id="EEC51100.1"/>
    </source>
</evidence>
<proteinExistence type="predicted"/>
<dbReference type="EMBL" id="CM000605">
    <property type="protein sequence ID" value="EEC51100.1"/>
    <property type="molecule type" value="Genomic_DNA"/>
</dbReference>
<dbReference type="InParanoid" id="B7FP29"/>
<dbReference type="RefSeq" id="XP_002176637.1">
    <property type="nucleotide sequence ID" value="XM_002176601.1"/>
</dbReference>
<reference evidence="1 2" key="1">
    <citation type="journal article" date="2008" name="Nature">
        <title>The Phaeodactylum genome reveals the evolutionary history of diatom genomes.</title>
        <authorList>
            <person name="Bowler C."/>
            <person name="Allen A.E."/>
            <person name="Badger J.H."/>
            <person name="Grimwood J."/>
            <person name="Jabbari K."/>
            <person name="Kuo A."/>
            <person name="Maheswari U."/>
            <person name="Martens C."/>
            <person name="Maumus F."/>
            <person name="Otillar R.P."/>
            <person name="Rayko E."/>
            <person name="Salamov A."/>
            <person name="Vandepoele K."/>
            <person name="Beszteri B."/>
            <person name="Gruber A."/>
            <person name="Heijde M."/>
            <person name="Katinka M."/>
            <person name="Mock T."/>
            <person name="Valentin K."/>
            <person name="Verret F."/>
            <person name="Berges J.A."/>
            <person name="Brownlee C."/>
            <person name="Cadoret J.P."/>
            <person name="Chiovitti A."/>
            <person name="Choi C.J."/>
            <person name="Coesel S."/>
            <person name="De Martino A."/>
            <person name="Detter J.C."/>
            <person name="Durkin C."/>
            <person name="Falciatore A."/>
            <person name="Fournet J."/>
            <person name="Haruta M."/>
            <person name="Huysman M.J."/>
            <person name="Jenkins B.D."/>
            <person name="Jiroutova K."/>
            <person name="Jorgensen R.E."/>
            <person name="Joubert Y."/>
            <person name="Kaplan A."/>
            <person name="Kroger N."/>
            <person name="Kroth P.G."/>
            <person name="La Roche J."/>
            <person name="Lindquist E."/>
            <person name="Lommer M."/>
            <person name="Martin-Jezequel V."/>
            <person name="Lopez P.J."/>
            <person name="Lucas S."/>
            <person name="Mangogna M."/>
            <person name="McGinnis K."/>
            <person name="Medlin L.K."/>
            <person name="Montsant A."/>
            <person name="Oudot-Le Secq M.P."/>
            <person name="Napoli C."/>
            <person name="Obornik M."/>
            <person name="Parker M.S."/>
            <person name="Petit J.L."/>
            <person name="Porcel B.M."/>
            <person name="Poulsen N."/>
            <person name="Robison M."/>
            <person name="Rychlewski L."/>
            <person name="Rynearson T.A."/>
            <person name="Schmutz J."/>
            <person name="Shapiro H."/>
            <person name="Siaut M."/>
            <person name="Stanley M."/>
            <person name="Sussman M.R."/>
            <person name="Taylor A.R."/>
            <person name="Vardi A."/>
            <person name="von Dassow P."/>
            <person name="Vyverman W."/>
            <person name="Willis A."/>
            <person name="Wyrwicz L.S."/>
            <person name="Rokhsar D.S."/>
            <person name="Weissenbach J."/>
            <person name="Armbrust E.V."/>
            <person name="Green B.R."/>
            <person name="Van de Peer Y."/>
            <person name="Grigoriev I.V."/>
        </authorList>
    </citation>
    <scope>NUCLEOTIDE SEQUENCE [LARGE SCALE GENOMIC DNA]</scope>
    <source>
        <strain evidence="1 2">CCAP 1055/1</strain>
    </source>
</reference>
<reference evidence="2" key="2">
    <citation type="submission" date="2008-08" db="EMBL/GenBank/DDBJ databases">
        <authorList>
            <consortium name="Diatom Consortium"/>
            <person name="Grigoriev I."/>
            <person name="Grimwood J."/>
            <person name="Kuo A."/>
            <person name="Otillar R.P."/>
            <person name="Salamov A."/>
            <person name="Detter J.C."/>
            <person name="Lindquist E."/>
            <person name="Shapiro H."/>
            <person name="Lucas S."/>
            <person name="Glavina del Rio T."/>
            <person name="Pitluck S."/>
            <person name="Rokhsar D."/>
            <person name="Bowler C."/>
        </authorList>
    </citation>
    <scope>GENOME REANNOTATION</scope>
    <source>
        <strain evidence="2">CCAP 1055/1</strain>
    </source>
</reference>
<organism evidence="1 2">
    <name type="scientific">Phaeodactylum tricornutum (strain CCAP 1055/1)</name>
    <dbReference type="NCBI Taxonomy" id="556484"/>
    <lineage>
        <taxon>Eukaryota</taxon>
        <taxon>Sar</taxon>
        <taxon>Stramenopiles</taxon>
        <taxon>Ochrophyta</taxon>
        <taxon>Bacillariophyta</taxon>
        <taxon>Bacillariophyceae</taxon>
        <taxon>Bacillariophycidae</taxon>
        <taxon>Naviculales</taxon>
        <taxon>Phaeodactylaceae</taxon>
        <taxon>Phaeodactylum</taxon>
    </lineage>
</organism>
<keyword evidence="2" id="KW-1185">Reference proteome</keyword>
<dbReference type="KEGG" id="pti:PHATRDRAFT_31693"/>
<accession>B7FP29</accession>
<dbReference type="HOGENOM" id="CLU_2066025_0_0_1"/>
<protein>
    <submittedName>
        <fullName evidence="1">Uncharacterized protein</fullName>
    </submittedName>
</protein>
<gene>
    <name evidence="1" type="ORF">PHATRDRAFT_31693</name>
</gene>
<sequence length="119" mass="12815">MNSKTGNCMANAIANNRARLAMIKTRFPIAVLAMSVALQMTTISAFSVVPAVVALRIPFAISGPAFLGVEKPIHDSGGLSNSVEATLDSSLAEFNANCQFFIAEERRDHYYPYLSNCGK</sequence>
<dbReference type="Proteomes" id="UP000000759">
    <property type="component" value="Chromosome 1"/>
</dbReference>
<evidence type="ECO:0000313" key="2">
    <source>
        <dbReference type="Proteomes" id="UP000000759"/>
    </source>
</evidence>